<dbReference type="FunFam" id="3.40.50.720:FF:000084">
    <property type="entry name" value="Short-chain dehydrogenase reductase"/>
    <property type="match status" value="1"/>
</dbReference>
<comment type="caution">
    <text evidence="3">The sequence shown here is derived from an EMBL/GenBank/DDBJ whole genome shotgun (WGS) entry which is preliminary data.</text>
</comment>
<comment type="similarity">
    <text evidence="1">Belongs to the short-chain dehydrogenases/reductases (SDR) family.</text>
</comment>
<evidence type="ECO:0000313" key="3">
    <source>
        <dbReference type="EMBL" id="HFN01492.1"/>
    </source>
</evidence>
<dbReference type="CDD" id="cd05233">
    <property type="entry name" value="SDR_c"/>
    <property type="match status" value="1"/>
</dbReference>
<dbReference type="EMBL" id="DSRU01000414">
    <property type="protein sequence ID" value="HFN01492.1"/>
    <property type="molecule type" value="Genomic_DNA"/>
</dbReference>
<organism evidence="3">
    <name type="scientific">Oscillatoriales cyanobacterium SpSt-418</name>
    <dbReference type="NCBI Taxonomy" id="2282169"/>
    <lineage>
        <taxon>Bacteria</taxon>
        <taxon>Bacillati</taxon>
        <taxon>Cyanobacteriota</taxon>
        <taxon>Cyanophyceae</taxon>
        <taxon>Oscillatoriophycideae</taxon>
        <taxon>Oscillatoriales</taxon>
    </lineage>
</organism>
<evidence type="ECO:0000256" key="2">
    <source>
        <dbReference type="ARBA" id="ARBA00023002"/>
    </source>
</evidence>
<sequence length="250" mass="26715">MTEKGSEKRVALVTGSTSGIGMAIAMRLAEDGFAVAFHSKSSVLTGQSLAKVHPDASYFQADLSDQSQTRDLIANVLSHHGRLDVLVNNAGISATIPHTSLKEATPEIWRDLYEVNVIAPWTLIAEAENALRQSSSRECPSCILNISSHAGIRPKGASIPYSASKAALNHMTKLLALSLAPLIRVNAIAPGLVETPMSKNWIAARKLWEERSPMGRGAQPQEIAQVASMLVASHYLTGEILISDGGLNLT</sequence>
<dbReference type="Pfam" id="PF13561">
    <property type="entry name" value="adh_short_C2"/>
    <property type="match status" value="1"/>
</dbReference>
<proteinExistence type="inferred from homology"/>
<protein>
    <submittedName>
        <fullName evidence="3">SDR family oxidoreductase</fullName>
    </submittedName>
</protein>
<keyword evidence="2" id="KW-0560">Oxidoreductase</keyword>
<evidence type="ECO:0000256" key="1">
    <source>
        <dbReference type="ARBA" id="ARBA00006484"/>
    </source>
</evidence>
<dbReference type="PANTHER" id="PTHR43639:SF1">
    <property type="entry name" value="SHORT-CHAIN DEHYDROGENASE_REDUCTASE FAMILY PROTEIN"/>
    <property type="match status" value="1"/>
</dbReference>
<dbReference type="InterPro" id="IPR036291">
    <property type="entry name" value="NAD(P)-bd_dom_sf"/>
</dbReference>
<dbReference type="PROSITE" id="PS00061">
    <property type="entry name" value="ADH_SHORT"/>
    <property type="match status" value="1"/>
</dbReference>
<dbReference type="Gene3D" id="3.40.50.720">
    <property type="entry name" value="NAD(P)-binding Rossmann-like Domain"/>
    <property type="match status" value="1"/>
</dbReference>
<dbReference type="InterPro" id="IPR020904">
    <property type="entry name" value="Sc_DH/Rdtase_CS"/>
</dbReference>
<dbReference type="AlphaFoldDB" id="A0A7C3KJI0"/>
<gene>
    <name evidence="3" type="ORF">ENR64_27850</name>
</gene>
<reference evidence="3" key="1">
    <citation type="journal article" date="2020" name="mSystems">
        <title>Genome- and Community-Level Interaction Insights into Carbon Utilization and Element Cycling Functions of Hydrothermarchaeota in Hydrothermal Sediment.</title>
        <authorList>
            <person name="Zhou Z."/>
            <person name="Liu Y."/>
            <person name="Xu W."/>
            <person name="Pan J."/>
            <person name="Luo Z.H."/>
            <person name="Li M."/>
        </authorList>
    </citation>
    <scope>NUCLEOTIDE SEQUENCE [LARGE SCALE GENOMIC DNA]</scope>
    <source>
        <strain evidence="3">SpSt-418</strain>
    </source>
</reference>
<dbReference type="GO" id="GO:0016491">
    <property type="term" value="F:oxidoreductase activity"/>
    <property type="evidence" value="ECO:0007669"/>
    <property type="project" value="UniProtKB-KW"/>
</dbReference>
<dbReference type="PRINTS" id="PR00080">
    <property type="entry name" value="SDRFAMILY"/>
</dbReference>
<dbReference type="PRINTS" id="PR00081">
    <property type="entry name" value="GDHRDH"/>
</dbReference>
<dbReference type="InterPro" id="IPR002347">
    <property type="entry name" value="SDR_fam"/>
</dbReference>
<name>A0A7C3KJI0_9CYAN</name>
<accession>A0A7C3KJI0</accession>
<dbReference type="PANTHER" id="PTHR43639">
    <property type="entry name" value="OXIDOREDUCTASE, SHORT-CHAIN DEHYDROGENASE/REDUCTASE FAMILY (AFU_ORTHOLOGUE AFUA_5G02870)"/>
    <property type="match status" value="1"/>
</dbReference>
<dbReference type="SUPFAM" id="SSF51735">
    <property type="entry name" value="NAD(P)-binding Rossmann-fold domains"/>
    <property type="match status" value="1"/>
</dbReference>